<name>A0ACC3Z241_COLTU</name>
<keyword evidence="2" id="KW-1185">Reference proteome</keyword>
<evidence type="ECO:0000313" key="1">
    <source>
        <dbReference type="EMBL" id="KAL0938040.1"/>
    </source>
</evidence>
<organism evidence="1 2">
    <name type="scientific">Colletotrichum truncatum</name>
    <name type="common">Anthracnose fungus</name>
    <name type="synonym">Colletotrichum capsici</name>
    <dbReference type="NCBI Taxonomy" id="5467"/>
    <lineage>
        <taxon>Eukaryota</taxon>
        <taxon>Fungi</taxon>
        <taxon>Dikarya</taxon>
        <taxon>Ascomycota</taxon>
        <taxon>Pezizomycotina</taxon>
        <taxon>Sordariomycetes</taxon>
        <taxon>Hypocreomycetidae</taxon>
        <taxon>Glomerellales</taxon>
        <taxon>Glomerellaceae</taxon>
        <taxon>Colletotrichum</taxon>
        <taxon>Colletotrichum truncatum species complex</taxon>
    </lineage>
</organism>
<dbReference type="Proteomes" id="UP000805649">
    <property type="component" value="Unassembled WGS sequence"/>
</dbReference>
<evidence type="ECO:0000313" key="2">
    <source>
        <dbReference type="Proteomes" id="UP000805649"/>
    </source>
</evidence>
<dbReference type="EMBL" id="VUJX02000004">
    <property type="protein sequence ID" value="KAL0938040.1"/>
    <property type="molecule type" value="Genomic_DNA"/>
</dbReference>
<protein>
    <submittedName>
        <fullName evidence="1">Uncharacterized protein</fullName>
    </submittedName>
</protein>
<comment type="caution">
    <text evidence="1">The sequence shown here is derived from an EMBL/GenBank/DDBJ whole genome shotgun (WGS) entry which is preliminary data.</text>
</comment>
<accession>A0ACC3Z241</accession>
<proteinExistence type="predicted"/>
<gene>
    <name evidence="1" type="ORF">CTRU02_207771</name>
</gene>
<reference evidence="1 2" key="1">
    <citation type="journal article" date="2020" name="Phytopathology">
        <title>Genome Sequence Resources of Colletotrichum truncatum, C. plurivorum, C. musicola, and C. sojae: Four Species Pathogenic to Soybean (Glycine max).</title>
        <authorList>
            <person name="Rogerio F."/>
            <person name="Boufleur T.R."/>
            <person name="Ciampi-Guillardi M."/>
            <person name="Sukno S.A."/>
            <person name="Thon M.R."/>
            <person name="Massola Junior N.S."/>
            <person name="Baroncelli R."/>
        </authorList>
    </citation>
    <scope>NUCLEOTIDE SEQUENCE [LARGE SCALE GENOMIC DNA]</scope>
    <source>
        <strain evidence="1 2">CMES1059</strain>
    </source>
</reference>
<sequence>MKLLSALTLSATSLAVGTLAAPAPEPATIGATVKPYRMLCAGFNAGSFLTSGDIRWAMEHRRDELDLKAGWWDVKDLKCTATYNLHTPQDAVAFTYNHLRNNNAMTTMKYQQKVLCGPMSGWKLDCH</sequence>